<evidence type="ECO:0000259" key="6">
    <source>
        <dbReference type="Pfam" id="PF24842"/>
    </source>
</evidence>
<reference evidence="7 8" key="1">
    <citation type="submission" date="2017-01" db="EMBL/GenBank/DDBJ databases">
        <title>Draft genome sequence of Diplodia seriata F98.1, a fungal species involved in grapevine trunk diseases.</title>
        <authorList>
            <person name="Robert-Siegwald G."/>
            <person name="Vallet J."/>
            <person name="Abou-Mansour E."/>
            <person name="Xu J."/>
            <person name="Rey P."/>
            <person name="Bertsch C."/>
            <person name="Rego C."/>
            <person name="Larignon P."/>
            <person name="Fontaine F."/>
            <person name="Lebrun M.-H."/>
        </authorList>
    </citation>
    <scope>NUCLEOTIDE SEQUENCE [LARGE SCALE GENOMIC DNA]</scope>
    <source>
        <strain evidence="7 8">F98.1</strain>
    </source>
</reference>
<feature type="region of interest" description="Disordered" evidence="4">
    <location>
        <begin position="33"/>
        <end position="57"/>
    </location>
</feature>
<feature type="compositionally biased region" description="Polar residues" evidence="4">
    <location>
        <begin position="33"/>
        <end position="55"/>
    </location>
</feature>
<name>A0A1S8BP44_9PEZI</name>
<dbReference type="Pfam" id="PF24842">
    <property type="entry name" value="UFD1_N2"/>
    <property type="match status" value="1"/>
</dbReference>
<dbReference type="PANTHER" id="PTHR12555:SF13">
    <property type="entry name" value="UBIQUITIN RECOGNITION FACTOR IN ER-ASSOCIATED DEGRADATION PROTEIN 1"/>
    <property type="match status" value="1"/>
</dbReference>
<dbReference type="EMBL" id="MSZU01000074">
    <property type="protein sequence ID" value="OMP89310.1"/>
    <property type="molecule type" value="Genomic_DNA"/>
</dbReference>
<dbReference type="STRING" id="420778.A0A1S8BP44"/>
<dbReference type="InterPro" id="IPR042299">
    <property type="entry name" value="Ufd1-like_Nn"/>
</dbReference>
<dbReference type="InterPro" id="IPR055418">
    <property type="entry name" value="UFD1_N2"/>
</dbReference>
<gene>
    <name evidence="7" type="ORF">BK809_0006033</name>
</gene>
<evidence type="ECO:0000313" key="7">
    <source>
        <dbReference type="EMBL" id="OMP89310.1"/>
    </source>
</evidence>
<feature type="region of interest" description="Disordered" evidence="4">
    <location>
        <begin position="388"/>
        <end position="448"/>
    </location>
</feature>
<evidence type="ECO:0000256" key="4">
    <source>
        <dbReference type="SAM" id="MobiDB-lite"/>
    </source>
</evidence>
<feature type="region of interest" description="Disordered" evidence="4">
    <location>
        <begin position="460"/>
        <end position="490"/>
    </location>
</feature>
<evidence type="ECO:0000256" key="3">
    <source>
        <dbReference type="ARBA" id="ARBA00074895"/>
    </source>
</evidence>
<sequence>MLLLGGKAERSWRLFAGGLRCFVALRHSRKLQRSSPTARPTIAADSSTHPATPRQTLPVPSPALACHIHVLLPSARGAFPPPPWYVLLAAACQHQPSTPLTRSTQFGGNYYDNDDPMAMYQAAMGMRGGTGPRRFDEYFRCYPVVMMPGPERVEANHGGKVFMPPSALDKLTRLHITYPMLFELINGAAQKRTHAGVLEFTAEEGKIYLPYWLMQTLQMEPGDLIQVKSTDLPLGNFIKLQPQSADFLDISDPKAVLEQAFRNFSCLTLGDVFTFAYNDQVYSIAVLEVKPDKESHAICTLETDLSVDFAPPVGYEEPQRTAKPSAAASGTSTPRSTASGAGGGALLPGGGTLHPHGTMAQAINYAAIAPASSAAAAGARAVSSNFLSGGHKLSSSKRGSKAPTPKPSTPVAGASSAGTVGDPTTTAPVIRRGGNANGPQPLRLPPGKLFFGYEIKPVKGKKDAAEGGEGGDADKPHFQGAGQTLRGKKK</sequence>
<evidence type="ECO:0000313" key="8">
    <source>
        <dbReference type="Proteomes" id="UP000190776"/>
    </source>
</evidence>
<evidence type="ECO:0000259" key="5">
    <source>
        <dbReference type="Pfam" id="PF03152"/>
    </source>
</evidence>
<keyword evidence="2" id="KW-0833">Ubl conjugation pathway</keyword>
<dbReference type="OrthoDB" id="422728at2759"/>
<feature type="compositionally biased region" description="Polar residues" evidence="4">
    <location>
        <begin position="416"/>
        <end position="427"/>
    </location>
</feature>
<comment type="caution">
    <text evidence="7">The sequence shown here is derived from an EMBL/GenBank/DDBJ whole genome shotgun (WGS) entry which is preliminary data.</text>
</comment>
<feature type="region of interest" description="Disordered" evidence="4">
    <location>
        <begin position="310"/>
        <end position="353"/>
    </location>
</feature>
<dbReference type="GO" id="GO:0032182">
    <property type="term" value="F:ubiquitin-like protein binding"/>
    <property type="evidence" value="ECO:0007669"/>
    <property type="project" value="UniProtKB-ARBA"/>
</dbReference>
<dbReference type="Proteomes" id="UP000190776">
    <property type="component" value="Unassembled WGS sequence"/>
</dbReference>
<dbReference type="Gene3D" id="2.40.40.50">
    <property type="entry name" value="Ubiquitin fusion degradation protein UFD1, N-terminal domain"/>
    <property type="match status" value="1"/>
</dbReference>
<evidence type="ECO:0000256" key="1">
    <source>
        <dbReference type="ARBA" id="ARBA00006043"/>
    </source>
</evidence>
<dbReference type="GO" id="GO:0034098">
    <property type="term" value="C:VCP-NPL4-UFD1 AAA ATPase complex"/>
    <property type="evidence" value="ECO:0007669"/>
    <property type="project" value="TreeGrafter"/>
</dbReference>
<dbReference type="InterPro" id="IPR004854">
    <property type="entry name" value="Ufd1-like"/>
</dbReference>
<organism evidence="7 8">
    <name type="scientific">Diplodia seriata</name>
    <dbReference type="NCBI Taxonomy" id="420778"/>
    <lineage>
        <taxon>Eukaryota</taxon>
        <taxon>Fungi</taxon>
        <taxon>Dikarya</taxon>
        <taxon>Ascomycota</taxon>
        <taxon>Pezizomycotina</taxon>
        <taxon>Dothideomycetes</taxon>
        <taxon>Dothideomycetes incertae sedis</taxon>
        <taxon>Botryosphaeriales</taxon>
        <taxon>Botryosphaeriaceae</taxon>
        <taxon>Diplodia</taxon>
    </lineage>
</organism>
<dbReference type="FunFam" id="2.40.40.50:FF:000001">
    <property type="entry name" value="Ubiquitin fusion degradation protein 1 homolog"/>
    <property type="match status" value="1"/>
</dbReference>
<feature type="domain" description="Ubiquitin fusion degradation protein UFD1 N-terminal subdomain 1" evidence="5">
    <location>
        <begin position="135"/>
        <end position="233"/>
    </location>
</feature>
<dbReference type="GO" id="GO:0006511">
    <property type="term" value="P:ubiquitin-dependent protein catabolic process"/>
    <property type="evidence" value="ECO:0007669"/>
    <property type="project" value="InterPro"/>
</dbReference>
<dbReference type="PANTHER" id="PTHR12555">
    <property type="entry name" value="UBIQUITIN FUSION DEGRADATON PROTEIN 1"/>
    <property type="match status" value="1"/>
</dbReference>
<comment type="similarity">
    <text evidence="1">Belongs to the UFD1 family.</text>
</comment>
<dbReference type="GO" id="GO:0036503">
    <property type="term" value="P:ERAD pathway"/>
    <property type="evidence" value="ECO:0007669"/>
    <property type="project" value="TreeGrafter"/>
</dbReference>
<feature type="compositionally biased region" description="Low complexity" evidence="4">
    <location>
        <begin position="321"/>
        <end position="339"/>
    </location>
</feature>
<accession>A0A1S8BP44</accession>
<proteinExistence type="inferred from homology"/>
<feature type="domain" description="Ubiquitin fusion degradation protein UFD1 N-terminal subdomain 2" evidence="6">
    <location>
        <begin position="235"/>
        <end position="312"/>
    </location>
</feature>
<dbReference type="Gene3D" id="3.10.330.10">
    <property type="match status" value="1"/>
</dbReference>
<protein>
    <recommendedName>
        <fullName evidence="3">Ubiquitin fusion degradation protein 1</fullName>
    </recommendedName>
</protein>
<dbReference type="Pfam" id="PF03152">
    <property type="entry name" value="UFD1_N1"/>
    <property type="match status" value="1"/>
</dbReference>
<evidence type="ECO:0000256" key="2">
    <source>
        <dbReference type="ARBA" id="ARBA00022786"/>
    </source>
</evidence>
<dbReference type="AlphaFoldDB" id="A0A1S8BP44"/>
<dbReference type="GO" id="GO:0031593">
    <property type="term" value="F:polyubiquitin modification-dependent protein binding"/>
    <property type="evidence" value="ECO:0007669"/>
    <property type="project" value="TreeGrafter"/>
</dbReference>
<feature type="compositionally biased region" description="Gly residues" evidence="4">
    <location>
        <begin position="340"/>
        <end position="352"/>
    </location>
</feature>
<dbReference type="InterPro" id="IPR055417">
    <property type="entry name" value="UFD1_N1"/>
</dbReference>